<evidence type="ECO:0000313" key="1">
    <source>
        <dbReference type="EMBL" id="KAI5680937.1"/>
    </source>
</evidence>
<keyword evidence="2" id="KW-1185">Reference proteome</keyword>
<protein>
    <submittedName>
        <fullName evidence="1">Uncharacterized protein</fullName>
    </submittedName>
</protein>
<comment type="caution">
    <text evidence="1">The sequence shown here is derived from an EMBL/GenBank/DDBJ whole genome shotgun (WGS) entry which is preliminary data.</text>
</comment>
<gene>
    <name evidence="1" type="ORF">M9H77_02164</name>
</gene>
<sequence>MFSSQISLERSGALRATEVLGQEFLDQISPEGDLFYYGAYNLVPRDTQMPYSAAVDLVAGLGASHILSLNILINILVLEPLKNEFFLERLGATQRCFCYKCGSLYHIDNVCEQLDIDREGVLDPRNAYEPRMRFAQQGIVVIPKPQSRNMGRRK</sequence>
<proteinExistence type="predicted"/>
<accession>A0ACC0C7X3</accession>
<reference evidence="2" key="1">
    <citation type="journal article" date="2023" name="Nat. Plants">
        <title>Single-cell RNA sequencing provides a high-resolution roadmap for understanding the multicellular compartmentation of specialized metabolism.</title>
        <authorList>
            <person name="Sun S."/>
            <person name="Shen X."/>
            <person name="Li Y."/>
            <person name="Li Y."/>
            <person name="Wang S."/>
            <person name="Li R."/>
            <person name="Zhang H."/>
            <person name="Shen G."/>
            <person name="Guo B."/>
            <person name="Wei J."/>
            <person name="Xu J."/>
            <person name="St-Pierre B."/>
            <person name="Chen S."/>
            <person name="Sun C."/>
        </authorList>
    </citation>
    <scope>NUCLEOTIDE SEQUENCE [LARGE SCALE GENOMIC DNA]</scope>
</reference>
<evidence type="ECO:0000313" key="2">
    <source>
        <dbReference type="Proteomes" id="UP001060085"/>
    </source>
</evidence>
<name>A0ACC0C7X3_CATRO</name>
<dbReference type="EMBL" id="CM044701">
    <property type="protein sequence ID" value="KAI5680937.1"/>
    <property type="molecule type" value="Genomic_DNA"/>
</dbReference>
<organism evidence="1 2">
    <name type="scientific">Catharanthus roseus</name>
    <name type="common">Madagascar periwinkle</name>
    <name type="synonym">Vinca rosea</name>
    <dbReference type="NCBI Taxonomy" id="4058"/>
    <lineage>
        <taxon>Eukaryota</taxon>
        <taxon>Viridiplantae</taxon>
        <taxon>Streptophyta</taxon>
        <taxon>Embryophyta</taxon>
        <taxon>Tracheophyta</taxon>
        <taxon>Spermatophyta</taxon>
        <taxon>Magnoliopsida</taxon>
        <taxon>eudicotyledons</taxon>
        <taxon>Gunneridae</taxon>
        <taxon>Pentapetalae</taxon>
        <taxon>asterids</taxon>
        <taxon>lamiids</taxon>
        <taxon>Gentianales</taxon>
        <taxon>Apocynaceae</taxon>
        <taxon>Rauvolfioideae</taxon>
        <taxon>Vinceae</taxon>
        <taxon>Catharanthinae</taxon>
        <taxon>Catharanthus</taxon>
    </lineage>
</organism>
<dbReference type="Proteomes" id="UP001060085">
    <property type="component" value="Linkage Group LG01"/>
</dbReference>